<sequence>MRTILPMISNLCKLSSNTMSVYYETVIVNWSLSLGCILLYSFIQRVTCILCEAIPNANLTFFTVYSKHVWCKRHYLQRHRHMTRARSDHQGYHRHVKGHTSHQVGFKQTVSATCSYDDDDVIFRCRRIVRVAHSEAAFLEQRGKYFRR</sequence>
<keyword evidence="1" id="KW-0472">Membrane</keyword>
<accession>A0A3L8DLZ8</accession>
<proteinExistence type="predicted"/>
<evidence type="ECO:0000313" key="2">
    <source>
        <dbReference type="EMBL" id="RLU21212.1"/>
    </source>
</evidence>
<name>A0A3L8DLZ8_OOCBI</name>
<keyword evidence="1" id="KW-0812">Transmembrane</keyword>
<evidence type="ECO:0000313" key="3">
    <source>
        <dbReference type="Proteomes" id="UP000279307"/>
    </source>
</evidence>
<keyword evidence="1" id="KW-1133">Transmembrane helix</keyword>
<dbReference type="EMBL" id="QOIP01000006">
    <property type="protein sequence ID" value="RLU21212.1"/>
    <property type="molecule type" value="Genomic_DNA"/>
</dbReference>
<protein>
    <submittedName>
        <fullName evidence="2">Uncharacterized protein</fullName>
    </submittedName>
</protein>
<evidence type="ECO:0000256" key="1">
    <source>
        <dbReference type="SAM" id="Phobius"/>
    </source>
</evidence>
<dbReference type="AlphaFoldDB" id="A0A3L8DLZ8"/>
<reference evidence="2 3" key="1">
    <citation type="journal article" date="2018" name="Genome Res.">
        <title>The genomic architecture and molecular evolution of ant odorant receptors.</title>
        <authorList>
            <person name="McKenzie S.K."/>
            <person name="Kronauer D.J.C."/>
        </authorList>
    </citation>
    <scope>NUCLEOTIDE SEQUENCE [LARGE SCALE GENOMIC DNA]</scope>
    <source>
        <strain evidence="2">Clonal line C1</strain>
    </source>
</reference>
<feature type="transmembrane region" description="Helical" evidence="1">
    <location>
        <begin position="21"/>
        <end position="43"/>
    </location>
</feature>
<organism evidence="2 3">
    <name type="scientific">Ooceraea biroi</name>
    <name type="common">Clonal raider ant</name>
    <name type="synonym">Cerapachys biroi</name>
    <dbReference type="NCBI Taxonomy" id="2015173"/>
    <lineage>
        <taxon>Eukaryota</taxon>
        <taxon>Metazoa</taxon>
        <taxon>Ecdysozoa</taxon>
        <taxon>Arthropoda</taxon>
        <taxon>Hexapoda</taxon>
        <taxon>Insecta</taxon>
        <taxon>Pterygota</taxon>
        <taxon>Neoptera</taxon>
        <taxon>Endopterygota</taxon>
        <taxon>Hymenoptera</taxon>
        <taxon>Apocrita</taxon>
        <taxon>Aculeata</taxon>
        <taxon>Formicoidea</taxon>
        <taxon>Formicidae</taxon>
        <taxon>Dorylinae</taxon>
        <taxon>Ooceraea</taxon>
    </lineage>
</organism>
<dbReference type="Proteomes" id="UP000279307">
    <property type="component" value="Chromosome 6"/>
</dbReference>
<comment type="caution">
    <text evidence="2">The sequence shown here is derived from an EMBL/GenBank/DDBJ whole genome shotgun (WGS) entry which is preliminary data.</text>
</comment>
<gene>
    <name evidence="2" type="ORF">DMN91_005585</name>
</gene>